<dbReference type="Proteomes" id="UP000634780">
    <property type="component" value="Unassembled WGS sequence"/>
</dbReference>
<evidence type="ECO:0000259" key="1">
    <source>
        <dbReference type="Pfam" id="PF03756"/>
    </source>
</evidence>
<evidence type="ECO:0000313" key="2">
    <source>
        <dbReference type="EMBL" id="MBJ3810352.1"/>
    </source>
</evidence>
<dbReference type="InterPro" id="IPR005509">
    <property type="entry name" value="AfsA_hotdog_dom"/>
</dbReference>
<name>A0ABS0XFH8_9ACTN</name>
<evidence type="ECO:0000313" key="3">
    <source>
        <dbReference type="EMBL" id="MBJ3811976.1"/>
    </source>
</evidence>
<comment type="caution">
    <text evidence="3">The sequence shown here is derived from an EMBL/GenBank/DDBJ whole genome shotgun (WGS) entry which is preliminary data.</text>
</comment>
<accession>A0ABS0XFH8</accession>
<evidence type="ECO:0000313" key="4">
    <source>
        <dbReference type="Proteomes" id="UP000634780"/>
    </source>
</evidence>
<dbReference type="EMBL" id="JAEKOZ010000016">
    <property type="protein sequence ID" value="MBJ3810352.1"/>
    <property type="molecule type" value="Genomic_DNA"/>
</dbReference>
<organism evidence="3 4">
    <name type="scientific">Streptomyces flavofungini</name>
    <dbReference type="NCBI Taxonomy" id="68200"/>
    <lineage>
        <taxon>Bacteria</taxon>
        <taxon>Bacillati</taxon>
        <taxon>Actinomycetota</taxon>
        <taxon>Actinomycetes</taxon>
        <taxon>Kitasatosporales</taxon>
        <taxon>Streptomycetaceae</taxon>
        <taxon>Streptomyces</taxon>
    </lineage>
</organism>
<keyword evidence="4" id="KW-1185">Reference proteome</keyword>
<dbReference type="RefSeq" id="WP_190114907.1">
    <property type="nucleotide sequence ID" value="NZ_BMVR01000003.1"/>
</dbReference>
<feature type="domain" description="A-factor biosynthesis hotdog" evidence="1">
    <location>
        <begin position="37"/>
        <end position="164"/>
    </location>
</feature>
<reference evidence="3 4" key="1">
    <citation type="submission" date="2020-12" db="EMBL/GenBank/DDBJ databases">
        <title>Streptomyces typhae sp. nov., a novel endophytic actinomycete isolated from the root of cattail pollen (Typha angustifolia L.).</title>
        <authorList>
            <person name="Peng C."/>
            <person name="Liu C."/>
        </authorList>
    </citation>
    <scope>NUCLEOTIDE SEQUENCE [LARGE SCALE GENOMIC DNA]</scope>
    <source>
        <strain evidence="3 4">JCM 4753</strain>
    </source>
</reference>
<dbReference type="Pfam" id="PF03756">
    <property type="entry name" value="AfsA"/>
    <property type="match status" value="1"/>
</dbReference>
<gene>
    <name evidence="2" type="ORF">JGB26_25115</name>
    <name evidence="3" type="ORF">JGB26_33675</name>
</gene>
<proteinExistence type="predicted"/>
<sequence length="301" mass="31141">MCALRPSGQLARGDGPAGCEPGAPLTWRTLGLDTMASLLVMSLSRLGSSGYRARCQWPRLHPLNERAIAVSHHPLIMAESTRQLAIAWERRHASADGVAPLEPVSVNLGLRPAARPTERGSFTDVAVRVSVSDHATHAGRLVAYRITAEYEHEGTPFGSCTMRCARPADSRAPSTVTPPPLAHIHPPAAAVGAGADSDVMVARAPQGRLIVVPRDPGHPVLLAGRPVRLPALAVLEAARQAVLLTSGMTAEAVAGLRVELRAPVPPSGASAEVTAESGGARVVVTAAGQVAALGTVALLAP</sequence>
<protein>
    <recommendedName>
        <fullName evidence="1">A-factor biosynthesis hotdog domain-containing protein</fullName>
    </recommendedName>
</protein>
<dbReference type="EMBL" id="JAEKOZ010000032">
    <property type="protein sequence ID" value="MBJ3811976.1"/>
    <property type="molecule type" value="Genomic_DNA"/>
</dbReference>